<keyword evidence="1" id="KW-0732">Signal</keyword>
<accession>A0A6G0Q3N8</accession>
<gene>
    <name evidence="2" type="ORF">PF008_g31074</name>
</gene>
<name>A0A6G0Q3N8_9STRA</name>
<dbReference type="AlphaFoldDB" id="A0A6G0Q3N8"/>
<dbReference type="EMBL" id="QXFY01006482">
    <property type="protein sequence ID" value="KAE9268631.1"/>
    <property type="molecule type" value="Genomic_DNA"/>
</dbReference>
<feature type="chain" id="PRO_5026204508" description="RxLR effector protein" evidence="1">
    <location>
        <begin position="19"/>
        <end position="73"/>
    </location>
</feature>
<evidence type="ECO:0008006" key="4">
    <source>
        <dbReference type="Google" id="ProtNLM"/>
    </source>
</evidence>
<comment type="caution">
    <text evidence="2">The sequence shown here is derived from an EMBL/GenBank/DDBJ whole genome shotgun (WGS) entry which is preliminary data.</text>
</comment>
<dbReference type="Proteomes" id="UP000486351">
    <property type="component" value="Unassembled WGS sequence"/>
</dbReference>
<sequence>MMKTKVILLMLWKSPCLPAKMTTVMNTSTRSVWTTTQCATLQTRFSRRRTMMCRSTIGLAHPCGSWSWSTSAA</sequence>
<feature type="signal peptide" evidence="1">
    <location>
        <begin position="1"/>
        <end position="18"/>
    </location>
</feature>
<organism evidence="2 3">
    <name type="scientific">Phytophthora fragariae</name>
    <dbReference type="NCBI Taxonomy" id="53985"/>
    <lineage>
        <taxon>Eukaryota</taxon>
        <taxon>Sar</taxon>
        <taxon>Stramenopiles</taxon>
        <taxon>Oomycota</taxon>
        <taxon>Peronosporomycetes</taxon>
        <taxon>Peronosporales</taxon>
        <taxon>Peronosporaceae</taxon>
        <taxon>Phytophthora</taxon>
    </lineage>
</organism>
<evidence type="ECO:0000313" key="3">
    <source>
        <dbReference type="Proteomes" id="UP000486351"/>
    </source>
</evidence>
<reference evidence="2 3" key="1">
    <citation type="submission" date="2018-09" db="EMBL/GenBank/DDBJ databases">
        <title>Genomic investigation of the strawberry pathogen Phytophthora fragariae indicates pathogenicity is determined by transcriptional variation in three key races.</title>
        <authorList>
            <person name="Adams T.M."/>
            <person name="Armitage A.D."/>
            <person name="Sobczyk M.K."/>
            <person name="Bates H.J."/>
            <person name="Dunwell J.M."/>
            <person name="Nellist C.F."/>
            <person name="Harrison R.J."/>
        </authorList>
    </citation>
    <scope>NUCLEOTIDE SEQUENCE [LARGE SCALE GENOMIC DNA]</scope>
    <source>
        <strain evidence="2 3">NOV-77</strain>
    </source>
</reference>
<protein>
    <recommendedName>
        <fullName evidence="4">RxLR effector protein</fullName>
    </recommendedName>
</protein>
<evidence type="ECO:0000313" key="2">
    <source>
        <dbReference type="EMBL" id="KAE9268631.1"/>
    </source>
</evidence>
<proteinExistence type="predicted"/>
<evidence type="ECO:0000256" key="1">
    <source>
        <dbReference type="SAM" id="SignalP"/>
    </source>
</evidence>